<dbReference type="EMBL" id="ML996167">
    <property type="protein sequence ID" value="KAF2733043.1"/>
    <property type="molecule type" value="Genomic_DNA"/>
</dbReference>
<sequence length="526" mass="60179">MDYADRMASPSENNHDKIPSIISYSNPSVLGEQQFGHSLSPDSVAMIHTKLELDKQSVLGELDLTLECLDGMKNLLFQHIKTERTLRGMPPYTHKKPEKIIEEYLTKVRVRSIEYMDRRFQHDRNGDVRERFETDLILTVPTDWSYMAMNSTYKAMWNAGFNDETFARLRDVIFISEPEAAALFTARYLEDASNGNFLRKNSYFILCDAGGGTVDVVSYKIKQTQPTLQLERVGSPTGRSCGAIFINMKFKEWLRTKVLGEKLYNQLDPHASENKIVSHATEGKAMRELMSNFEALKRDFKRDHYDEEYHLELPKPLNSLDAPPHVNEGELTIQSSEMESFFDYCVDQVLDLIQGHFQMIDSAGGSLNNVLLVGGFGESDYLQKQIEFSLNLWTVQLRTPDTSWTAVLQGAVLCGIERSRSQNLRRATPCLHNYGISCKELFSEAVHRPQDMITDPATGLNFAEGQMVWVLNKGDLVLQNEERTVSQDIALTFAKHEEKKRSISIYMNSDSEEHRPKRFHADRYGK</sequence>
<dbReference type="Gene3D" id="3.90.640.10">
    <property type="entry name" value="Actin, Chain A, domain 4"/>
    <property type="match status" value="1"/>
</dbReference>
<proteinExistence type="predicted"/>
<dbReference type="OrthoDB" id="2963168at2759"/>
<dbReference type="Gene3D" id="3.30.420.40">
    <property type="match status" value="2"/>
</dbReference>
<evidence type="ECO:0000313" key="3">
    <source>
        <dbReference type="Proteomes" id="UP000799444"/>
    </source>
</evidence>
<name>A0A9P4QXG4_9PLEO</name>
<dbReference type="CDD" id="cd10170">
    <property type="entry name" value="ASKHA_NBD_HSP70"/>
    <property type="match status" value="1"/>
</dbReference>
<gene>
    <name evidence="2" type="ORF">EJ04DRAFT_513478</name>
</gene>
<dbReference type="PANTHER" id="PTHR14187">
    <property type="entry name" value="ALPHA KINASE/ELONGATION FACTOR 2 KINASE"/>
    <property type="match status" value="1"/>
</dbReference>
<dbReference type="InterPro" id="IPR043129">
    <property type="entry name" value="ATPase_NBD"/>
</dbReference>
<evidence type="ECO:0000313" key="2">
    <source>
        <dbReference type="EMBL" id="KAF2733043.1"/>
    </source>
</evidence>
<dbReference type="PANTHER" id="PTHR14187:SF82">
    <property type="entry name" value="FAMILY CHAPERONE, PUTATIVE (AFU_ORTHOLOGUE AFUA_7G08575)-RELATED"/>
    <property type="match status" value="1"/>
</dbReference>
<reference evidence="2" key="1">
    <citation type="journal article" date="2020" name="Stud. Mycol.">
        <title>101 Dothideomycetes genomes: a test case for predicting lifestyles and emergence of pathogens.</title>
        <authorList>
            <person name="Haridas S."/>
            <person name="Albert R."/>
            <person name="Binder M."/>
            <person name="Bloem J."/>
            <person name="Labutti K."/>
            <person name="Salamov A."/>
            <person name="Andreopoulos B."/>
            <person name="Baker S."/>
            <person name="Barry K."/>
            <person name="Bills G."/>
            <person name="Bluhm B."/>
            <person name="Cannon C."/>
            <person name="Castanera R."/>
            <person name="Culley D."/>
            <person name="Daum C."/>
            <person name="Ezra D."/>
            <person name="Gonzalez J."/>
            <person name="Henrissat B."/>
            <person name="Kuo A."/>
            <person name="Liang C."/>
            <person name="Lipzen A."/>
            <person name="Lutzoni F."/>
            <person name="Magnuson J."/>
            <person name="Mondo S."/>
            <person name="Nolan M."/>
            <person name="Ohm R."/>
            <person name="Pangilinan J."/>
            <person name="Park H.-J."/>
            <person name="Ramirez L."/>
            <person name="Alfaro M."/>
            <person name="Sun H."/>
            <person name="Tritt A."/>
            <person name="Yoshinaga Y."/>
            <person name="Zwiers L.-H."/>
            <person name="Turgeon B."/>
            <person name="Goodwin S."/>
            <person name="Spatafora J."/>
            <person name="Crous P."/>
            <person name="Grigoriev I."/>
        </authorList>
    </citation>
    <scope>NUCLEOTIDE SEQUENCE</scope>
    <source>
        <strain evidence="2">CBS 125425</strain>
    </source>
</reference>
<evidence type="ECO:0000256" key="1">
    <source>
        <dbReference type="SAM" id="MobiDB-lite"/>
    </source>
</evidence>
<dbReference type="Proteomes" id="UP000799444">
    <property type="component" value="Unassembled WGS sequence"/>
</dbReference>
<comment type="caution">
    <text evidence="2">The sequence shown here is derived from an EMBL/GenBank/DDBJ whole genome shotgun (WGS) entry which is preliminary data.</text>
</comment>
<feature type="compositionally biased region" description="Basic and acidic residues" evidence="1">
    <location>
        <begin position="511"/>
        <end position="526"/>
    </location>
</feature>
<evidence type="ECO:0008006" key="4">
    <source>
        <dbReference type="Google" id="ProtNLM"/>
    </source>
</evidence>
<dbReference type="SUPFAM" id="SSF53067">
    <property type="entry name" value="Actin-like ATPase domain"/>
    <property type="match status" value="2"/>
</dbReference>
<organism evidence="2 3">
    <name type="scientific">Polyplosphaeria fusca</name>
    <dbReference type="NCBI Taxonomy" id="682080"/>
    <lineage>
        <taxon>Eukaryota</taxon>
        <taxon>Fungi</taxon>
        <taxon>Dikarya</taxon>
        <taxon>Ascomycota</taxon>
        <taxon>Pezizomycotina</taxon>
        <taxon>Dothideomycetes</taxon>
        <taxon>Pleosporomycetidae</taxon>
        <taxon>Pleosporales</taxon>
        <taxon>Tetraplosphaeriaceae</taxon>
        <taxon>Polyplosphaeria</taxon>
    </lineage>
</organism>
<accession>A0A9P4QXG4</accession>
<feature type="region of interest" description="Disordered" evidence="1">
    <location>
        <begin position="504"/>
        <end position="526"/>
    </location>
</feature>
<dbReference type="AlphaFoldDB" id="A0A9P4QXG4"/>
<keyword evidence="3" id="KW-1185">Reference proteome</keyword>
<protein>
    <recommendedName>
        <fullName evidence="4">Actin-like ATPase domain-containing protein</fullName>
    </recommendedName>
</protein>